<evidence type="ECO:0008006" key="4">
    <source>
        <dbReference type="Google" id="ProtNLM"/>
    </source>
</evidence>
<reference evidence="2 3" key="2">
    <citation type="submission" date="2009-02" db="EMBL/GenBank/DDBJ databases">
        <title>Draft genome sequence of Blautia hydrogenotrophica DSM 10507 (Ruminococcus hydrogenotrophicus DSM 10507).</title>
        <authorList>
            <person name="Sudarsanam P."/>
            <person name="Ley R."/>
            <person name="Guruge J."/>
            <person name="Turnbaugh P.J."/>
            <person name="Mahowald M."/>
            <person name="Liep D."/>
            <person name="Gordon J."/>
        </authorList>
    </citation>
    <scope>NUCLEOTIDE SEQUENCE [LARGE SCALE GENOMIC DNA]</scope>
    <source>
        <strain evidence="3">DSM 10507 / JCM 14656 / S5a33</strain>
    </source>
</reference>
<dbReference type="SUPFAM" id="SSF52794">
    <property type="entry name" value="PTS system IIB component-like"/>
    <property type="match status" value="1"/>
</dbReference>
<dbReference type="InterPro" id="IPR036095">
    <property type="entry name" value="PTS_EIIB-like_sf"/>
</dbReference>
<protein>
    <recommendedName>
        <fullName evidence="4">PTS EIIB type-2 domain-containing protein</fullName>
    </recommendedName>
</protein>
<dbReference type="GO" id="GO:0009401">
    <property type="term" value="P:phosphoenolpyruvate-dependent sugar phosphotransferase system"/>
    <property type="evidence" value="ECO:0007669"/>
    <property type="project" value="InterPro"/>
</dbReference>
<dbReference type="GO" id="GO:0008982">
    <property type="term" value="F:protein-N(PI)-phosphohistidine-sugar phosphotransferase activity"/>
    <property type="evidence" value="ECO:0007669"/>
    <property type="project" value="InterPro"/>
</dbReference>
<dbReference type="HOGENOM" id="CLU_159248_3_2_9"/>
<dbReference type="PATRIC" id="fig|476272.21.peg.393"/>
<evidence type="ECO:0000256" key="1">
    <source>
        <dbReference type="ARBA" id="ARBA00022679"/>
    </source>
</evidence>
<evidence type="ECO:0000313" key="3">
    <source>
        <dbReference type="Proteomes" id="UP000003100"/>
    </source>
</evidence>
<dbReference type="Proteomes" id="UP000003100">
    <property type="component" value="Unassembled WGS sequence"/>
</dbReference>
<proteinExistence type="predicted"/>
<accession>C0CS47</accession>
<dbReference type="Gene3D" id="3.40.50.2300">
    <property type="match status" value="1"/>
</dbReference>
<reference evidence="2 3" key="1">
    <citation type="submission" date="2009-01" db="EMBL/GenBank/DDBJ databases">
        <authorList>
            <person name="Fulton L."/>
            <person name="Clifton S."/>
            <person name="Fulton B."/>
            <person name="Xu J."/>
            <person name="Minx P."/>
            <person name="Pepin K.H."/>
            <person name="Johnson M."/>
            <person name="Bhonagiri V."/>
            <person name="Nash W.E."/>
            <person name="Mardis E.R."/>
            <person name="Wilson R.K."/>
        </authorList>
    </citation>
    <scope>NUCLEOTIDE SEQUENCE [LARGE SCALE GENOMIC DNA]</scope>
    <source>
        <strain evidence="3">DSM 10507 / JCM 14656 / S5a33</strain>
    </source>
</reference>
<organism evidence="2 3">
    <name type="scientific">Blautia hydrogenotrophica (strain DSM 10507 / JCM 14656 / S5a33)</name>
    <name type="common">Ruminococcus hydrogenotrophicus</name>
    <dbReference type="NCBI Taxonomy" id="476272"/>
    <lineage>
        <taxon>Bacteria</taxon>
        <taxon>Bacillati</taxon>
        <taxon>Bacillota</taxon>
        <taxon>Clostridia</taxon>
        <taxon>Lachnospirales</taxon>
        <taxon>Lachnospiraceae</taxon>
        <taxon>Blautia</taxon>
    </lineage>
</organism>
<name>C0CS47_BLAHS</name>
<dbReference type="EMBL" id="ACBZ01000197">
    <property type="protein sequence ID" value="EEG47420.1"/>
    <property type="molecule type" value="Genomic_DNA"/>
</dbReference>
<evidence type="ECO:0000313" key="2">
    <source>
        <dbReference type="EMBL" id="EEG47420.1"/>
    </source>
</evidence>
<keyword evidence="1" id="KW-0808">Transferase</keyword>
<gene>
    <name evidence="2" type="ORF">RUMHYD_03713</name>
</gene>
<comment type="caution">
    <text evidence="2">The sequence shown here is derived from an EMBL/GenBank/DDBJ whole genome shotgun (WGS) entry which is preliminary data.</text>
</comment>
<sequence length="81" mass="8765">MLSSKLEDVFAEKGYDMEATEVSPGGVPGAMQSGGYDMIVYTSPVEGDYGVPILNATGFLVGINEEEFIEELMQVVEKLQL</sequence>
<keyword evidence="3" id="KW-1185">Reference proteome</keyword>
<dbReference type="AlphaFoldDB" id="C0CS47"/>
<dbReference type="eggNOG" id="COG3414">
    <property type="taxonomic scope" value="Bacteria"/>
</dbReference>